<keyword evidence="10" id="KW-1185">Reference proteome</keyword>
<reference evidence="9 10" key="1">
    <citation type="submission" date="2024-03" db="EMBL/GenBank/DDBJ databases">
        <authorList>
            <person name="Brejova B."/>
        </authorList>
    </citation>
    <scope>NUCLEOTIDE SEQUENCE [LARGE SCALE GENOMIC DNA]</scope>
    <source>
        <strain evidence="9 10">CBS 14171</strain>
    </source>
</reference>
<keyword evidence="6" id="KW-0539">Nucleus</keyword>
<evidence type="ECO:0000313" key="10">
    <source>
        <dbReference type="Proteomes" id="UP001497383"/>
    </source>
</evidence>
<dbReference type="GeneID" id="92210126"/>
<dbReference type="SMART" id="SM00913">
    <property type="entry name" value="IBN_N"/>
    <property type="match status" value="1"/>
</dbReference>
<name>A0ABP0ZRB4_9ASCO</name>
<proteinExistence type="predicted"/>
<dbReference type="Pfam" id="PF08506">
    <property type="entry name" value="Cse1"/>
    <property type="match status" value="1"/>
</dbReference>
<dbReference type="RefSeq" id="XP_066831868.1">
    <property type="nucleotide sequence ID" value="XM_066975206.1"/>
</dbReference>
<accession>A0ABP0ZRB4</accession>
<feature type="compositionally biased region" description="Low complexity" evidence="7">
    <location>
        <begin position="921"/>
        <end position="932"/>
    </location>
</feature>
<evidence type="ECO:0000256" key="7">
    <source>
        <dbReference type="SAM" id="MobiDB-lite"/>
    </source>
</evidence>
<keyword evidence="3" id="KW-0813">Transport</keyword>
<dbReference type="InterPro" id="IPR013713">
    <property type="entry name" value="XPO2_central"/>
</dbReference>
<evidence type="ECO:0000256" key="6">
    <source>
        <dbReference type="ARBA" id="ARBA00023242"/>
    </source>
</evidence>
<dbReference type="InterPro" id="IPR001494">
    <property type="entry name" value="Importin-beta_N"/>
</dbReference>
<dbReference type="Proteomes" id="UP001497383">
    <property type="component" value="Chromosome 6"/>
</dbReference>
<evidence type="ECO:0000256" key="2">
    <source>
        <dbReference type="ARBA" id="ARBA00004496"/>
    </source>
</evidence>
<dbReference type="Pfam" id="PF03810">
    <property type="entry name" value="IBN_N"/>
    <property type="match status" value="1"/>
</dbReference>
<keyword evidence="5" id="KW-0653">Protein transport</keyword>
<keyword evidence="4" id="KW-0963">Cytoplasm</keyword>
<dbReference type="Gene3D" id="1.25.10.10">
    <property type="entry name" value="Leucine-rich Repeat Variant"/>
    <property type="match status" value="1"/>
</dbReference>
<feature type="compositionally biased region" description="Acidic residues" evidence="7">
    <location>
        <begin position="933"/>
        <end position="950"/>
    </location>
</feature>
<protein>
    <recommendedName>
        <fullName evidence="8">Importin N-terminal domain-containing protein</fullName>
    </recommendedName>
</protein>
<dbReference type="InterPro" id="IPR016024">
    <property type="entry name" value="ARM-type_fold"/>
</dbReference>
<evidence type="ECO:0000259" key="8">
    <source>
        <dbReference type="PROSITE" id="PS50166"/>
    </source>
</evidence>
<evidence type="ECO:0000313" key="9">
    <source>
        <dbReference type="EMBL" id="CAK9441061.1"/>
    </source>
</evidence>
<dbReference type="SUPFAM" id="SSF48371">
    <property type="entry name" value="ARM repeat"/>
    <property type="match status" value="1"/>
</dbReference>
<dbReference type="InterPro" id="IPR011989">
    <property type="entry name" value="ARM-like"/>
</dbReference>
<sequence>MDSNLILECFAGTLQINEQLRRQAETNLQTLSVQAGFLGACLDILEQENPIHIKKAAAVYFKNRVVKFWSIKDAKSAYRIAAEEKLVVKERILSVFLVCDHGTRQQLLPVLRLLIMVEFDDWSQLLDNTGQLLQRSEESDDYLYTAVLCLAEITRKFKWSDNKSREKQLDPIVSQAFPFILNWGKTVVGNHEQGQEITEMKAEILKLILKIYRFVTFYEIPAMLRERDQLLQWGEFHASVIEMSPPAYASNTAVSEQEKILLQISKCYKWAVANILRIFVRYASTNSLTKKIVYPDFHELFLKEFIPHYITHFLKVIEEYCHGKRWIGLSELYQLLEFLSHCVSEKSTWKMIKPHFETLVKHFIYPTVVPKDYTLEIYEDDPQEYISLCFDICGDYDNAEYAAIGFIMTSLYKHSNYCLGPISSFIQEELSHLQSQPEETLEIAKKKDGMLRILGSISGNLPKNATIAPLLTQLVIPNVKSSHDFLKARAIEVCSQFAEVPLDVSVSDQLFRAILQNFDGDNNSLPVQFNSALSIQAFIPNDQFKQALSTIILPTMSKLLELSNEIDNDAISIIMQECVENFSEQLQPFGVDLMSKLVSQFMKLTFEINEASKTDIDELDANYEDQGDKSMAALGFLNTMITVMLSFENSHEVCIKLEEICSPVIEFVIQNQMDEFYCEVGELIENALFLLRDVSPVMWKNFGFLHEAFEEGTALMYAEELLPCLTNYMIYGKQMLVQDENLRNMAFAIFERIAVSAQDDELGSIADLNLSYEFAQCFILSLGDSSVPYIPKILEVVLGNYSKCADKKMTSPFAVNSNNTLIAALVYATETTLSLIHRTAHLEPFLTWWFDAPRDRVYDLKLSILGFMKVAAATTEQELVQKIGHKLPGALTELTRAVNDLNNKRSRADEFNQPGTAAVPVEGGAEVDGNGNNDEEEWEEEEGEGEGEWDADEAAEAQKFEFANEAGFYEEDEVYEDPLGVTALDELNVYEVFKTFMYNLQQSDPERFQSLFGSLSEDEQKLIMDVVSM</sequence>
<evidence type="ECO:0000256" key="5">
    <source>
        <dbReference type="ARBA" id="ARBA00022927"/>
    </source>
</evidence>
<feature type="domain" description="Importin N-terminal" evidence="8">
    <location>
        <begin position="24"/>
        <end position="98"/>
    </location>
</feature>
<feature type="region of interest" description="Disordered" evidence="7">
    <location>
        <begin position="905"/>
        <end position="950"/>
    </location>
</feature>
<evidence type="ECO:0000256" key="3">
    <source>
        <dbReference type="ARBA" id="ARBA00022448"/>
    </source>
</evidence>
<evidence type="ECO:0000256" key="4">
    <source>
        <dbReference type="ARBA" id="ARBA00022490"/>
    </source>
</evidence>
<evidence type="ECO:0000256" key="1">
    <source>
        <dbReference type="ARBA" id="ARBA00004123"/>
    </source>
</evidence>
<comment type="subcellular location">
    <subcellularLocation>
        <location evidence="2">Cytoplasm</location>
    </subcellularLocation>
    <subcellularLocation>
        <location evidence="1">Nucleus</location>
    </subcellularLocation>
</comment>
<dbReference type="PROSITE" id="PS50166">
    <property type="entry name" value="IMPORTIN_B_NT"/>
    <property type="match status" value="1"/>
</dbReference>
<gene>
    <name evidence="9" type="ORF">LODBEIA_P49300</name>
</gene>
<dbReference type="EMBL" id="OZ022410">
    <property type="protein sequence ID" value="CAK9441061.1"/>
    <property type="molecule type" value="Genomic_DNA"/>
</dbReference>
<organism evidence="9 10">
    <name type="scientific">Lodderomyces beijingensis</name>
    <dbReference type="NCBI Taxonomy" id="1775926"/>
    <lineage>
        <taxon>Eukaryota</taxon>
        <taxon>Fungi</taxon>
        <taxon>Dikarya</taxon>
        <taxon>Ascomycota</taxon>
        <taxon>Saccharomycotina</taxon>
        <taxon>Pichiomycetes</taxon>
        <taxon>Debaryomycetaceae</taxon>
        <taxon>Candida/Lodderomyces clade</taxon>
        <taxon>Lodderomyces</taxon>
    </lineage>
</organism>
<dbReference type="PANTHER" id="PTHR10997">
    <property type="entry name" value="IMPORTIN-7, 8, 11"/>
    <property type="match status" value="1"/>
</dbReference>
<dbReference type="PANTHER" id="PTHR10997:SF18">
    <property type="entry name" value="D-IMPORTIN 7_RANBP7"/>
    <property type="match status" value="1"/>
</dbReference>